<protein>
    <submittedName>
        <fullName evidence="1">Uncharacterized protein</fullName>
    </submittedName>
</protein>
<keyword evidence="2" id="KW-1185">Reference proteome</keyword>
<sequence length="96" mass="9954">MAAQGYSSLGEGIATLWRGKPRPPAKAVKVDLAEVRARAIEEARLRGVDIDVDGLIEAAVADRGVLDARTRVGAALALAEEGLSDGSRGKATDRTG</sequence>
<dbReference type="Proteomes" id="UP000192923">
    <property type="component" value="Unassembled WGS sequence"/>
</dbReference>
<accession>A0A1Y6CW90</accession>
<gene>
    <name evidence="1" type="ORF">SAMN02949497_1918</name>
</gene>
<name>A0A1Y6CW90_9GAMM</name>
<reference evidence="1 2" key="1">
    <citation type="submission" date="2016-12" db="EMBL/GenBank/DDBJ databases">
        <authorList>
            <person name="Song W.-J."/>
            <person name="Kurnit D.M."/>
        </authorList>
    </citation>
    <scope>NUCLEOTIDE SEQUENCE [LARGE SCALE GENOMIC DNA]</scope>
    <source>
        <strain evidence="1 2">175</strain>
    </source>
</reference>
<dbReference type="RefSeq" id="WP_176225162.1">
    <property type="nucleotide sequence ID" value="NZ_FXAM01000001.1"/>
</dbReference>
<proteinExistence type="predicted"/>
<dbReference type="AlphaFoldDB" id="A0A1Y6CW90"/>
<evidence type="ECO:0000313" key="1">
    <source>
        <dbReference type="EMBL" id="SMF94597.1"/>
    </source>
</evidence>
<organism evidence="1 2">
    <name type="scientific">Methylomagnum ishizawai</name>
    <dbReference type="NCBI Taxonomy" id="1760988"/>
    <lineage>
        <taxon>Bacteria</taxon>
        <taxon>Pseudomonadati</taxon>
        <taxon>Pseudomonadota</taxon>
        <taxon>Gammaproteobacteria</taxon>
        <taxon>Methylococcales</taxon>
        <taxon>Methylococcaceae</taxon>
        <taxon>Methylomagnum</taxon>
    </lineage>
</organism>
<dbReference type="EMBL" id="FXAM01000001">
    <property type="protein sequence ID" value="SMF94597.1"/>
    <property type="molecule type" value="Genomic_DNA"/>
</dbReference>
<dbReference type="STRING" id="1760988.SAMN02949497_1918"/>
<evidence type="ECO:0000313" key="2">
    <source>
        <dbReference type="Proteomes" id="UP000192923"/>
    </source>
</evidence>